<keyword evidence="1" id="KW-1133">Transmembrane helix</keyword>
<protein>
    <submittedName>
        <fullName evidence="2">Uncharacterized protein</fullName>
    </submittedName>
</protein>
<evidence type="ECO:0000256" key="1">
    <source>
        <dbReference type="SAM" id="Phobius"/>
    </source>
</evidence>
<evidence type="ECO:0000313" key="3">
    <source>
        <dbReference type="Proteomes" id="UP000182272"/>
    </source>
</evidence>
<proteinExistence type="predicted"/>
<sequence length="221" mass="23966">MDNLGREAHLDDLQARADGPREALDIHEGSLGKALVCALPGLLSVGLGIWFATMPMVFGAQAAQSVKWLLWGFGLTLLIVGLAGLALAYALRRRHGQRVLGITPDTLCFANSPAPVPWSTFDAFEIEQRHLSTTLIFSVAAFSRAPVLRPGCFKSLVTPDAWPVAGGLRIKLWMCTPIVAGRPMDLHQLTELLYAYLEAAQARRTLGQLFPGVEHLGEKTA</sequence>
<evidence type="ECO:0000313" key="2">
    <source>
        <dbReference type="EMBL" id="SEI21240.1"/>
    </source>
</evidence>
<feature type="transmembrane region" description="Helical" evidence="1">
    <location>
        <begin position="68"/>
        <end position="91"/>
    </location>
</feature>
<dbReference type="Proteomes" id="UP000182272">
    <property type="component" value="Chromosome I"/>
</dbReference>
<name>A0A1H6P8N9_9PSED</name>
<feature type="transmembrane region" description="Helical" evidence="1">
    <location>
        <begin position="34"/>
        <end position="56"/>
    </location>
</feature>
<dbReference type="RefSeq" id="WP_010448762.1">
    <property type="nucleotide sequence ID" value="NZ_LT629972.1"/>
</dbReference>
<keyword evidence="1" id="KW-0812">Transmembrane</keyword>
<dbReference type="AlphaFoldDB" id="A0A1H6P8N9"/>
<dbReference type="EMBL" id="LT629972">
    <property type="protein sequence ID" value="SEI21240.1"/>
    <property type="molecule type" value="Genomic_DNA"/>
</dbReference>
<gene>
    <name evidence="2" type="ORF">SAMN05216581_4431</name>
</gene>
<reference evidence="2 3" key="1">
    <citation type="submission" date="2016-10" db="EMBL/GenBank/DDBJ databases">
        <authorList>
            <person name="de Groot N.N."/>
        </authorList>
    </citation>
    <scope>NUCLEOTIDE SEQUENCE [LARGE SCALE GENOMIC DNA]</scope>
    <source>
        <strain evidence="2 3">LMG 2158</strain>
    </source>
</reference>
<keyword evidence="1" id="KW-0472">Membrane</keyword>
<accession>A0A1H6P8N9</accession>
<organism evidence="2 3">
    <name type="scientific">Pseudomonas asplenii</name>
    <dbReference type="NCBI Taxonomy" id="53407"/>
    <lineage>
        <taxon>Bacteria</taxon>
        <taxon>Pseudomonadati</taxon>
        <taxon>Pseudomonadota</taxon>
        <taxon>Gammaproteobacteria</taxon>
        <taxon>Pseudomonadales</taxon>
        <taxon>Pseudomonadaceae</taxon>
        <taxon>Pseudomonas</taxon>
    </lineage>
</organism>